<evidence type="ECO:0000313" key="5">
    <source>
        <dbReference type="Proteomes" id="UP001303046"/>
    </source>
</evidence>
<dbReference type="EMBL" id="JAVFWL010000003">
    <property type="protein sequence ID" value="KAK6742062.1"/>
    <property type="molecule type" value="Genomic_DNA"/>
</dbReference>
<evidence type="ECO:0000256" key="1">
    <source>
        <dbReference type="SAM" id="MobiDB-lite"/>
    </source>
</evidence>
<accession>A0ABR1CUP8</accession>
<feature type="compositionally biased region" description="Basic and acidic residues" evidence="1">
    <location>
        <begin position="409"/>
        <end position="419"/>
    </location>
</feature>
<reference evidence="3 5" key="1">
    <citation type="submission" date="2023-08" db="EMBL/GenBank/DDBJ databases">
        <title>A Necator americanus chromosomal reference genome.</title>
        <authorList>
            <person name="Ilik V."/>
            <person name="Petrzelkova K.J."/>
            <person name="Pardy F."/>
            <person name="Fuh T."/>
            <person name="Niatou-Singa F.S."/>
            <person name="Gouil Q."/>
            <person name="Baker L."/>
            <person name="Ritchie M.E."/>
            <person name="Jex A.R."/>
            <person name="Gazzola D."/>
            <person name="Li H."/>
            <person name="Toshio Fujiwara R."/>
            <person name="Zhan B."/>
            <person name="Aroian R.V."/>
            <person name="Pafco B."/>
            <person name="Schwarz E.M."/>
        </authorList>
    </citation>
    <scope>NUCLEOTIDE SEQUENCE [LARGE SCALE GENOMIC DNA]</scope>
    <source>
        <strain evidence="3 5">Aroian</strain>
        <tissue evidence="3">Whole animal</tissue>
    </source>
</reference>
<keyword evidence="2" id="KW-0472">Membrane</keyword>
<comment type="caution">
    <text evidence="3">The sequence shown here is derived from an EMBL/GenBank/DDBJ whole genome shotgun (WGS) entry which is preliminary data.</text>
</comment>
<evidence type="ECO:0000313" key="3">
    <source>
        <dbReference type="EMBL" id="KAK6742054.1"/>
    </source>
</evidence>
<evidence type="ECO:0000256" key="2">
    <source>
        <dbReference type="SAM" id="Phobius"/>
    </source>
</evidence>
<protein>
    <submittedName>
        <fullName evidence="3">Uncharacterized protein</fullName>
    </submittedName>
</protein>
<sequence>MSIPKSEDLMEDIATTSSEKLTLADVEKWDAHVLLAVAKQKLRNEKGSKHTYVGHRPNTSSADNSALSLFFVCPGPGFRGDGDYEKFHCRIREMHFSDVIPEETDPVIRDFLISSVFSLACMISIYENETDVDRKRYLMKQSNYNFVTMSGAKKAYTFYKRYCDHMMNALLLHDGSNIAMTVRAKSVDIEISQLNDLANVGIHYALTHSWEECRHEIWPRRTLIFLPCGFRSYSRVLQTATNVKIFIYTELSDIPSELANETRLNYCIFVLPTTDKPCERNEWNALAMAFTHIVRRGAKLVTVCGPRGEAAWEQNRIDALKTMEIIRDAAAAMKTNVVTTFNMIPSVAELFASIGLGCRQSSFLSYPVQSIRAFLTAMQEFVKPHVNADLYTFFEEPISRTKAYKEKKRLLENREGGERRKAKNLAHSQQMDEREQQKQSIMSTSAKSSLRTADSRGRTMHSCWRGKGSSRSRLSRGGGCARMPREVVGMVAPHRYECGILILDYASYVNGAIFDETVEPLVSSITANTSMDVDLCRKVCDSGVKEARRAHEVEMRALFDKYRSKTLPYAYQEQVSFPFVGVIALGFGVGLGTIFSEGLHSISRMFFGADDGAFKAAMKEIEAVKGKLNILAAIVETQTCSTRCGLSLAIARSQFLNAVEEAMNDLFNYGKISHRLINHAGRYGLLDSIKQLMGVQFNASLLSRYYSVAGDVLQATVLSMNARVMEVKVCYPVTKVDEIGYALDVVPLGQFSSGTNEESFWWHTLNRWYVVPRSLQINNISALGTVRNGGAECRRIASIAMCSIEEQAVGCQLDQHRRDRCEITRLNSSDPNVRMLSTLSPPTVFLFTSLGIDDDHICTHMLYRETPDAEVQSRLIETPVFIVEMPKLATLHIGLHRVQSRVSEGDFLVDVKIVSQNTTFGPFIDVDATDDGRSRWWSRFVVMVDNNSLQYFVLSAALMLSICFIVRLLFHLNEYNRFKKEMEAFRASFDQPVSAASV</sequence>
<keyword evidence="2" id="KW-1133">Transmembrane helix</keyword>
<evidence type="ECO:0000313" key="4">
    <source>
        <dbReference type="EMBL" id="KAK6742062.1"/>
    </source>
</evidence>
<organism evidence="3 5">
    <name type="scientific">Necator americanus</name>
    <name type="common">Human hookworm</name>
    <dbReference type="NCBI Taxonomy" id="51031"/>
    <lineage>
        <taxon>Eukaryota</taxon>
        <taxon>Metazoa</taxon>
        <taxon>Ecdysozoa</taxon>
        <taxon>Nematoda</taxon>
        <taxon>Chromadorea</taxon>
        <taxon>Rhabditida</taxon>
        <taxon>Rhabditina</taxon>
        <taxon>Rhabditomorpha</taxon>
        <taxon>Strongyloidea</taxon>
        <taxon>Ancylostomatidae</taxon>
        <taxon>Bunostominae</taxon>
        <taxon>Necator</taxon>
    </lineage>
</organism>
<feature type="compositionally biased region" description="Polar residues" evidence="1">
    <location>
        <begin position="438"/>
        <end position="452"/>
    </location>
</feature>
<feature type="region of interest" description="Disordered" evidence="1">
    <location>
        <begin position="409"/>
        <end position="478"/>
    </location>
</feature>
<dbReference type="Proteomes" id="UP001303046">
    <property type="component" value="Unassembled WGS sequence"/>
</dbReference>
<keyword evidence="2" id="KW-0812">Transmembrane</keyword>
<dbReference type="EMBL" id="JAVFWL010000003">
    <property type="protein sequence ID" value="KAK6742054.1"/>
    <property type="molecule type" value="Genomic_DNA"/>
</dbReference>
<keyword evidence="5" id="KW-1185">Reference proteome</keyword>
<name>A0ABR1CUP8_NECAM</name>
<gene>
    <name evidence="3" type="primary">Necator_chrIII.g10507</name>
    <name evidence="4" type="synonym">Necator_chrIII.g10511</name>
    <name evidence="3" type="ORF">RB195_009742</name>
    <name evidence="4" type="ORF">RB195_009746</name>
</gene>
<feature type="transmembrane region" description="Helical" evidence="2">
    <location>
        <begin position="949"/>
        <end position="970"/>
    </location>
</feature>
<proteinExistence type="predicted"/>